<feature type="domain" description="4Fe-4S ferredoxin-type" evidence="1">
    <location>
        <begin position="119"/>
        <end position="149"/>
    </location>
</feature>
<dbReference type="GO" id="GO:0016491">
    <property type="term" value="F:oxidoreductase activity"/>
    <property type="evidence" value="ECO:0007669"/>
    <property type="project" value="UniProtKB-ARBA"/>
</dbReference>
<feature type="domain" description="4Fe-4S ferredoxin-type" evidence="1">
    <location>
        <begin position="239"/>
        <end position="269"/>
    </location>
</feature>
<dbReference type="RefSeq" id="WP_013683751.1">
    <property type="nucleotide sequence ID" value="NC_015320.1"/>
</dbReference>
<dbReference type="Pfam" id="PF00037">
    <property type="entry name" value="Fer4"/>
    <property type="match status" value="1"/>
</dbReference>
<dbReference type="InterPro" id="IPR052977">
    <property type="entry name" value="Polyferredoxin-like_ET"/>
</dbReference>
<organism evidence="2 3">
    <name type="scientific">Archaeoglobus veneficus (strain DSM 11195 / SNP6)</name>
    <dbReference type="NCBI Taxonomy" id="693661"/>
    <lineage>
        <taxon>Archaea</taxon>
        <taxon>Methanobacteriati</taxon>
        <taxon>Methanobacteriota</taxon>
        <taxon>Archaeoglobi</taxon>
        <taxon>Archaeoglobales</taxon>
        <taxon>Archaeoglobaceae</taxon>
        <taxon>Archaeoglobus</taxon>
    </lineage>
</organism>
<accession>F2KT57</accession>
<dbReference type="eggNOG" id="arCOG02180">
    <property type="taxonomic scope" value="Archaea"/>
</dbReference>
<feature type="domain" description="4Fe-4S ferredoxin-type" evidence="1">
    <location>
        <begin position="41"/>
        <end position="70"/>
    </location>
</feature>
<feature type="domain" description="4Fe-4S ferredoxin-type" evidence="1">
    <location>
        <begin position="200"/>
        <end position="229"/>
    </location>
</feature>
<dbReference type="Pfam" id="PF13237">
    <property type="entry name" value="Fer4_10"/>
    <property type="match status" value="1"/>
</dbReference>
<dbReference type="STRING" id="693661.Arcve_1077"/>
<name>F2KT57_ARCVS</name>
<dbReference type="PANTHER" id="PTHR43193">
    <property type="match status" value="1"/>
</dbReference>
<evidence type="ECO:0000259" key="1">
    <source>
        <dbReference type="PROSITE" id="PS51379"/>
    </source>
</evidence>
<gene>
    <name evidence="2" type="ordered locus">Arcve_1077</name>
</gene>
<evidence type="ECO:0000313" key="2">
    <source>
        <dbReference type="EMBL" id="AEA47087.1"/>
    </source>
</evidence>
<evidence type="ECO:0000313" key="3">
    <source>
        <dbReference type="Proteomes" id="UP000008136"/>
    </source>
</evidence>
<dbReference type="EMBL" id="CP002588">
    <property type="protein sequence ID" value="AEA47087.1"/>
    <property type="molecule type" value="Genomic_DNA"/>
</dbReference>
<dbReference type="InterPro" id="IPR017896">
    <property type="entry name" value="4Fe4S_Fe-S-bd"/>
</dbReference>
<dbReference type="Gene3D" id="3.30.70.20">
    <property type="match status" value="5"/>
</dbReference>
<keyword evidence="3" id="KW-1185">Reference proteome</keyword>
<dbReference type="PROSITE" id="PS00198">
    <property type="entry name" value="4FE4S_FER_1"/>
    <property type="match status" value="4"/>
</dbReference>
<reference evidence="2 3" key="1">
    <citation type="submission" date="2011-03" db="EMBL/GenBank/DDBJ databases">
        <title>The complete genome of Archaeoglobus veneficus SNP6.</title>
        <authorList>
            <consortium name="US DOE Joint Genome Institute (JGI-PGF)"/>
            <person name="Lucas S."/>
            <person name="Copeland A."/>
            <person name="Lapidus A."/>
            <person name="Bruce D."/>
            <person name="Goodwin L."/>
            <person name="Pitluck S."/>
            <person name="Kyrpides N."/>
            <person name="Mavromatis K."/>
            <person name="Pagani I."/>
            <person name="Ivanova N."/>
            <person name="Mikhailova N."/>
            <person name="Lu M."/>
            <person name="Detter J.C."/>
            <person name="Tapia R."/>
            <person name="Han C."/>
            <person name="Land M."/>
            <person name="Hauser L."/>
            <person name="Markowitz V."/>
            <person name="Cheng J.-F."/>
            <person name="Hugenholtz P."/>
            <person name="Woyke T."/>
            <person name="Wu D."/>
            <person name="Spring S."/>
            <person name="Brambilla E."/>
            <person name="Klenk H.-P."/>
            <person name="Eisen J.A."/>
        </authorList>
    </citation>
    <scope>NUCLEOTIDE SEQUENCE [LARGE SCALE GENOMIC DNA]</scope>
    <source>
        <strain>SNP6</strain>
    </source>
</reference>
<proteinExistence type="predicted"/>
<dbReference type="PANTHER" id="PTHR43193:SF2">
    <property type="entry name" value="POLYFERREDOXIN PROTEIN FWDF"/>
    <property type="match status" value="1"/>
</dbReference>
<dbReference type="InterPro" id="IPR017900">
    <property type="entry name" value="4Fe4S_Fe_S_CS"/>
</dbReference>
<feature type="domain" description="4Fe-4S ferredoxin-type" evidence="1">
    <location>
        <begin position="77"/>
        <end position="106"/>
    </location>
</feature>
<dbReference type="GeneID" id="10394190"/>
<protein>
    <submittedName>
        <fullName evidence="2">4Fe-4S ferredoxin iron-sulfur binding domain-containing protein</fullName>
    </submittedName>
</protein>
<dbReference type="HOGENOM" id="CLU_050974_0_0_2"/>
<dbReference type="AlphaFoldDB" id="F2KT57"/>
<dbReference type="Pfam" id="PF12838">
    <property type="entry name" value="Fer4_7"/>
    <property type="match status" value="2"/>
</dbReference>
<dbReference type="KEGG" id="ave:Arcve_1077"/>
<dbReference type="OrthoDB" id="23833at2157"/>
<dbReference type="SUPFAM" id="SSF54862">
    <property type="entry name" value="4Fe-4S ferredoxins"/>
    <property type="match status" value="1"/>
</dbReference>
<dbReference type="CDD" id="cd10549">
    <property type="entry name" value="MtMvhB_like"/>
    <property type="match status" value="2"/>
</dbReference>
<dbReference type="PROSITE" id="PS51379">
    <property type="entry name" value="4FE4S_FER_2"/>
    <property type="match status" value="7"/>
</dbReference>
<feature type="domain" description="4Fe-4S ferredoxin-type" evidence="1">
    <location>
        <begin position="305"/>
        <end position="334"/>
    </location>
</feature>
<sequence>MNTEGGDPSKKLKPERDVEIPEIPEQLGLLVFKQHFEGELRELIFNPALCNGCKFCVYACPVKAIEFAGFEALAAGMPLIIDHLSCAYCGICYAFCPFNAFEFRINGEIVEKSKLPLSLGGKIEKLENCVDCMLCVEVCPVDAIERRVLARREDFPKADARGSIRIDTEKCNLCGICASFCDAFKLVDKDVKPGNLTPFAEILIDEEKCDYCGLCVKLCPEEAIEVESSKVIEADVERVAEVVFTDRCIHCGYCVAVCPYEAVINIKPVEGEIKVYWKRLARVCEPLSCKACVVVCKTRAWHIDSELKLEPEFCVYCGACENVCPHRLIEVDVHAIHLAESIKWPAWWNAVSRILSKQTVEREIAFSAPAPVSKVPEALEAEIGVREKAGIKAKLIRRNLAPLREALKKPGYRKAFERGNMKTFLGAVKRYARKT</sequence>
<dbReference type="Proteomes" id="UP000008136">
    <property type="component" value="Chromosome"/>
</dbReference>
<feature type="domain" description="4Fe-4S ferredoxin-type" evidence="1">
    <location>
        <begin position="162"/>
        <end position="189"/>
    </location>
</feature>